<keyword evidence="5" id="KW-0597">Phosphoprotein</keyword>
<feature type="compositionally biased region" description="Pro residues" evidence="11">
    <location>
        <begin position="53"/>
        <end position="68"/>
    </location>
</feature>
<evidence type="ECO:0000313" key="13">
    <source>
        <dbReference type="Proteomes" id="UP001642483"/>
    </source>
</evidence>
<evidence type="ECO:0000256" key="4">
    <source>
        <dbReference type="ARBA" id="ARBA00022490"/>
    </source>
</evidence>
<proteinExistence type="predicted"/>
<keyword evidence="6" id="KW-0832">Ubl conjugation</keyword>
<organism evidence="12 13">
    <name type="scientific">Clavelina lepadiformis</name>
    <name type="common">Light-bulb sea squirt</name>
    <name type="synonym">Ascidia lepadiformis</name>
    <dbReference type="NCBI Taxonomy" id="159417"/>
    <lineage>
        <taxon>Eukaryota</taxon>
        <taxon>Metazoa</taxon>
        <taxon>Chordata</taxon>
        <taxon>Tunicata</taxon>
        <taxon>Ascidiacea</taxon>
        <taxon>Aplousobranchia</taxon>
        <taxon>Clavelinidae</taxon>
        <taxon>Clavelina</taxon>
    </lineage>
</organism>
<comment type="subcellular location">
    <subcellularLocation>
        <location evidence="1">Cytoplasm</location>
        <location evidence="1">Stress granule</location>
    </subcellularLocation>
    <subcellularLocation>
        <location evidence="2">Nucleus speckle</location>
    </subcellularLocation>
</comment>
<feature type="region of interest" description="Disordered" evidence="11">
    <location>
        <begin position="1"/>
        <end position="114"/>
    </location>
</feature>
<evidence type="ECO:0000256" key="5">
    <source>
        <dbReference type="ARBA" id="ARBA00022553"/>
    </source>
</evidence>
<reference evidence="12 13" key="1">
    <citation type="submission" date="2024-02" db="EMBL/GenBank/DDBJ databases">
        <authorList>
            <person name="Daric V."/>
            <person name="Darras S."/>
        </authorList>
    </citation>
    <scope>NUCLEOTIDE SEQUENCE [LARGE SCALE GENOMIC DNA]</scope>
</reference>
<comment type="caution">
    <text evidence="12">The sequence shown here is derived from an EMBL/GenBank/DDBJ whole genome shotgun (WGS) entry which is preliminary data.</text>
</comment>
<dbReference type="Pfam" id="PF11029">
    <property type="entry name" value="DAZAP2"/>
    <property type="match status" value="1"/>
</dbReference>
<evidence type="ECO:0000256" key="6">
    <source>
        <dbReference type="ARBA" id="ARBA00022843"/>
    </source>
</evidence>
<dbReference type="Proteomes" id="UP001642483">
    <property type="component" value="Unassembled WGS sequence"/>
</dbReference>
<accession>A0ABP0GK08</accession>
<protein>
    <recommendedName>
        <fullName evidence="3">DAZ-associated protein 2</fullName>
    </recommendedName>
    <alternativeName>
        <fullName evidence="8">Deleted in azoospermia-associated protein 2</fullName>
    </alternativeName>
    <alternativeName>
        <fullName evidence="9">Proline-rich transcript in brain protein</fullName>
    </alternativeName>
</protein>
<dbReference type="PANTHER" id="PTHR31638:SF3">
    <property type="entry name" value="DAZ-ASSOCIATED PROTEIN 2"/>
    <property type="match status" value="1"/>
</dbReference>
<keyword evidence="4" id="KW-0963">Cytoplasm</keyword>
<keyword evidence="7" id="KW-0539">Nucleus</keyword>
<gene>
    <name evidence="12" type="ORF">CVLEPA_LOCUS23891</name>
</gene>
<evidence type="ECO:0000313" key="12">
    <source>
        <dbReference type="EMBL" id="CAK8691323.1"/>
    </source>
</evidence>
<feature type="compositionally biased region" description="Pro residues" evidence="11">
    <location>
        <begin position="29"/>
        <end position="46"/>
    </location>
</feature>
<evidence type="ECO:0000256" key="9">
    <source>
        <dbReference type="ARBA" id="ARBA00034352"/>
    </source>
</evidence>
<evidence type="ECO:0000256" key="8">
    <source>
        <dbReference type="ARBA" id="ARBA00032174"/>
    </source>
</evidence>
<dbReference type="EMBL" id="CAWYQH010000119">
    <property type="protein sequence ID" value="CAK8691323.1"/>
    <property type="molecule type" value="Genomic_DNA"/>
</dbReference>
<evidence type="ECO:0000256" key="3">
    <source>
        <dbReference type="ARBA" id="ARBA00014066"/>
    </source>
</evidence>
<name>A0ABP0GK08_CLALP</name>
<dbReference type="PANTHER" id="PTHR31638">
    <property type="entry name" value="DAZ-ASSOCIATED PROTEIN 2"/>
    <property type="match status" value="1"/>
</dbReference>
<evidence type="ECO:0000256" key="10">
    <source>
        <dbReference type="ARBA" id="ARBA00045449"/>
    </source>
</evidence>
<evidence type="ECO:0000256" key="1">
    <source>
        <dbReference type="ARBA" id="ARBA00004210"/>
    </source>
</evidence>
<keyword evidence="13" id="KW-1185">Reference proteome</keyword>
<evidence type="ECO:0000256" key="11">
    <source>
        <dbReference type="SAM" id="MobiDB-lite"/>
    </source>
</evidence>
<dbReference type="InterPro" id="IPR022730">
    <property type="entry name" value="DAZ_assoc-2"/>
</dbReference>
<evidence type="ECO:0000256" key="2">
    <source>
        <dbReference type="ARBA" id="ARBA00004324"/>
    </source>
</evidence>
<sequence length="147" mass="15343">MSNNEKKQPIPGASYSYPTQAPLGQPGPSAYPPQGVPYPHQGPPPAYSAQPPSYAPPAPAGYPQPQPIPQQYYQPARPQVPPATVVVQGGFDAGARFDHGSSSLPPPPPGCMPTTSQMAAAQGHNVVVTQRKGNFLSGGSHGGYTFW</sequence>
<evidence type="ECO:0000256" key="7">
    <source>
        <dbReference type="ARBA" id="ARBA00023242"/>
    </source>
</evidence>
<comment type="function">
    <text evidence="10">In unstressed cells, promotes SIAH1-mediated polyubiquitination and degradation of the serine/threonine-protein kinase HIPK2, probably by acting as a loading factor that potentiates complex formation between HIPK2 and ubiquitin ligase SIAH1. In response to DNA damage, localizes to the nucleus following phosphorylation by HIPK2 and modulates the expression of a subset of TP53/p53 target genes by binding to TP53 at target gene promoters. This limits the expression of a number of cell death-mediating TP53 target genes, reducing DNA damage-induced cell death. Enhances the binding of transcription factor TCF7L2/TCF4, a Wnt signaling pathway effector, to the promoters of target genes. Plays a role in stress granule formation.</text>
</comment>